<sequence>MDAPASTTSVPPTQKREEKWETLKPTIEYWYMEKKLSVARLVVKMKENHGFHAVENEYKTHFKKWGLQKNIKSKDKTRIERVIMARAETGRTTVVKHKGYKVDPAKIRRHTKDAKRRDMLLRDSNVGTVGSATSESKVTLGKSIFLDWFMPFGGSDGSFTGHLTRPSPHDYDMKTPSDNGSPSTQRLVADVKRRASLERAQLFMQGHHDAVLNDLADSEARLMSTWLHQFRIGMIQRLPGLKIHQSRKLSTMR</sequence>
<comment type="caution">
    <text evidence="2">The sequence shown here is derived from an EMBL/GenBank/DDBJ whole genome shotgun (WGS) entry which is preliminary data.</text>
</comment>
<organism evidence="2 3">
    <name type="scientific">Diplodia intermedia</name>
    <dbReference type="NCBI Taxonomy" id="856260"/>
    <lineage>
        <taxon>Eukaryota</taxon>
        <taxon>Fungi</taxon>
        <taxon>Dikarya</taxon>
        <taxon>Ascomycota</taxon>
        <taxon>Pezizomycotina</taxon>
        <taxon>Dothideomycetes</taxon>
        <taxon>Dothideomycetes incertae sedis</taxon>
        <taxon>Botryosphaeriales</taxon>
        <taxon>Botryosphaeriaceae</taxon>
        <taxon>Diplodia</taxon>
    </lineage>
</organism>
<reference evidence="2 3" key="1">
    <citation type="journal article" date="2023" name="Plant Dis.">
        <title>First Report of Diplodia intermedia Causing Canker and Dieback Diseases on Apple Trees in Canada.</title>
        <authorList>
            <person name="Ellouze W."/>
            <person name="Ilyukhin E."/>
            <person name="Sulman M."/>
            <person name="Ali S."/>
        </authorList>
    </citation>
    <scope>NUCLEOTIDE SEQUENCE [LARGE SCALE GENOMIC DNA]</scope>
    <source>
        <strain evidence="2 3">M45-28</strain>
    </source>
</reference>
<accession>A0ABR3TR18</accession>
<dbReference type="Pfam" id="PF14420">
    <property type="entry name" value="Clr5"/>
    <property type="match status" value="1"/>
</dbReference>
<dbReference type="Proteomes" id="UP001521184">
    <property type="component" value="Unassembled WGS sequence"/>
</dbReference>
<dbReference type="InterPro" id="IPR025676">
    <property type="entry name" value="Clr5_dom"/>
</dbReference>
<evidence type="ECO:0000313" key="3">
    <source>
        <dbReference type="Proteomes" id="UP001521184"/>
    </source>
</evidence>
<evidence type="ECO:0000259" key="1">
    <source>
        <dbReference type="Pfam" id="PF14420"/>
    </source>
</evidence>
<keyword evidence="3" id="KW-1185">Reference proteome</keyword>
<dbReference type="PANTHER" id="PTHR38788:SF3">
    <property type="entry name" value="CLR5 DOMAIN-CONTAINING PROTEIN"/>
    <property type="match status" value="1"/>
</dbReference>
<dbReference type="EMBL" id="JAKEKT020000033">
    <property type="protein sequence ID" value="KAL1642461.1"/>
    <property type="molecule type" value="Genomic_DNA"/>
</dbReference>
<proteinExistence type="predicted"/>
<gene>
    <name evidence="2" type="ORF">SLS58_005535</name>
</gene>
<name>A0ABR3TR18_9PEZI</name>
<protein>
    <recommendedName>
        <fullName evidence="1">Clr5 domain-containing protein</fullName>
    </recommendedName>
</protein>
<dbReference type="PANTHER" id="PTHR38788">
    <property type="entry name" value="CLR5 DOMAIN-CONTAINING PROTEIN"/>
    <property type="match status" value="1"/>
</dbReference>
<feature type="domain" description="Clr5" evidence="1">
    <location>
        <begin position="17"/>
        <end position="69"/>
    </location>
</feature>
<evidence type="ECO:0000313" key="2">
    <source>
        <dbReference type="EMBL" id="KAL1642461.1"/>
    </source>
</evidence>